<keyword evidence="2" id="KW-0378">Hydrolase</keyword>
<dbReference type="InterPro" id="IPR029058">
    <property type="entry name" value="AB_hydrolase_fold"/>
</dbReference>
<keyword evidence="3" id="KW-1185">Reference proteome</keyword>
<proteinExistence type="predicted"/>
<dbReference type="RefSeq" id="WP_345176829.1">
    <property type="nucleotide sequence ID" value="NZ_BAABFQ010000006.1"/>
</dbReference>
<name>A0ABW0MZH1_9ACTN</name>
<accession>A0ABW0MZH1</accession>
<sequence>MTQTQDPRTAPARRAVPAAIGGALDATARVAPRLAGRLALELWRRPGRPVPVGAHEHEVHAAARRGRTGDVVTYAWGDGRRPVLLVHGWGARASRFADLVRALLDAGLSPVSYDAWGHGATPGAAETILAHQAVIEELAREHGSFEGVVAHSFGVPVALYAVREGLAAARVVAISGMGDFGYLVDTFCTTLGAGPAVNRELRRAIERRWFAGDTGVWDRFSVTRTPGRELLVVHDVGDRVVDRAQADLLLRAYGESGTLLETTGLGHNRILRDPDVVAATVRFLGS</sequence>
<dbReference type="SUPFAM" id="SSF53474">
    <property type="entry name" value="alpha/beta-Hydrolases"/>
    <property type="match status" value="1"/>
</dbReference>
<gene>
    <name evidence="2" type="ORF">ACFPKY_04015</name>
</gene>
<dbReference type="InterPro" id="IPR000073">
    <property type="entry name" value="AB_hydrolase_1"/>
</dbReference>
<evidence type="ECO:0000313" key="3">
    <source>
        <dbReference type="Proteomes" id="UP001595956"/>
    </source>
</evidence>
<evidence type="ECO:0000313" key="2">
    <source>
        <dbReference type="EMBL" id="MFC5492249.1"/>
    </source>
</evidence>
<dbReference type="GO" id="GO:0016787">
    <property type="term" value="F:hydrolase activity"/>
    <property type="evidence" value="ECO:0007669"/>
    <property type="project" value="UniProtKB-KW"/>
</dbReference>
<comment type="caution">
    <text evidence="2">The sequence shown here is derived from an EMBL/GenBank/DDBJ whole genome shotgun (WGS) entry which is preliminary data.</text>
</comment>
<dbReference type="Proteomes" id="UP001595956">
    <property type="component" value="Unassembled WGS sequence"/>
</dbReference>
<reference evidence="3" key="1">
    <citation type="journal article" date="2019" name="Int. J. Syst. Evol. Microbiol.">
        <title>The Global Catalogue of Microorganisms (GCM) 10K type strain sequencing project: providing services to taxonomists for standard genome sequencing and annotation.</title>
        <authorList>
            <consortium name="The Broad Institute Genomics Platform"/>
            <consortium name="The Broad Institute Genome Sequencing Center for Infectious Disease"/>
            <person name="Wu L."/>
            <person name="Ma J."/>
        </authorList>
    </citation>
    <scope>NUCLEOTIDE SEQUENCE [LARGE SCALE GENOMIC DNA]</scope>
    <source>
        <strain evidence="3">KACC 13778</strain>
    </source>
</reference>
<dbReference type="Gene3D" id="3.40.50.1820">
    <property type="entry name" value="alpha/beta hydrolase"/>
    <property type="match status" value="1"/>
</dbReference>
<protein>
    <submittedName>
        <fullName evidence="2">Alpha/beta hydrolase</fullName>
    </submittedName>
</protein>
<organism evidence="2 3">
    <name type="scientific">Nocardioides caricicola</name>
    <dbReference type="NCBI Taxonomy" id="634770"/>
    <lineage>
        <taxon>Bacteria</taxon>
        <taxon>Bacillati</taxon>
        <taxon>Actinomycetota</taxon>
        <taxon>Actinomycetes</taxon>
        <taxon>Propionibacteriales</taxon>
        <taxon>Nocardioidaceae</taxon>
        <taxon>Nocardioides</taxon>
    </lineage>
</organism>
<dbReference type="Pfam" id="PF12697">
    <property type="entry name" value="Abhydrolase_6"/>
    <property type="match status" value="1"/>
</dbReference>
<dbReference type="EMBL" id="JBHSMD010000001">
    <property type="protein sequence ID" value="MFC5492249.1"/>
    <property type="molecule type" value="Genomic_DNA"/>
</dbReference>
<evidence type="ECO:0000259" key="1">
    <source>
        <dbReference type="Pfam" id="PF12697"/>
    </source>
</evidence>
<feature type="domain" description="AB hydrolase-1" evidence="1">
    <location>
        <begin position="83"/>
        <end position="278"/>
    </location>
</feature>